<sequence>MNRLVATVIGLLALGFSPSIAAAEGAYVACDNGLRCLVVPCPSTTVRDLASGRDIKGVYPDIDGLPETDRQRLRDTDALYFGTRVLRGHIEDRETVIRGRTHRLPTLVVTGLDRAATAAERRHCPRR</sequence>
<dbReference type="EMBL" id="JAKVIN010000002">
    <property type="protein sequence ID" value="MCJ8148486.1"/>
    <property type="molecule type" value="Genomic_DNA"/>
</dbReference>
<keyword evidence="3" id="KW-1185">Reference proteome</keyword>
<dbReference type="Proteomes" id="UP001201844">
    <property type="component" value="Unassembled WGS sequence"/>
</dbReference>
<evidence type="ECO:0000313" key="2">
    <source>
        <dbReference type="EMBL" id="MCJ8148486.1"/>
    </source>
</evidence>
<proteinExistence type="predicted"/>
<organism evidence="2 3">
    <name type="scientific">Shinella sedimenti</name>
    <dbReference type="NCBI Taxonomy" id="2919913"/>
    <lineage>
        <taxon>Bacteria</taxon>
        <taxon>Pseudomonadati</taxon>
        <taxon>Pseudomonadota</taxon>
        <taxon>Alphaproteobacteria</taxon>
        <taxon>Hyphomicrobiales</taxon>
        <taxon>Rhizobiaceae</taxon>
        <taxon>Shinella</taxon>
    </lineage>
</organism>
<protein>
    <submittedName>
        <fullName evidence="2">Uncharacterized protein</fullName>
    </submittedName>
</protein>
<evidence type="ECO:0000313" key="3">
    <source>
        <dbReference type="Proteomes" id="UP001201844"/>
    </source>
</evidence>
<accession>A0ABT0CIQ6</accession>
<feature type="signal peptide" evidence="1">
    <location>
        <begin position="1"/>
        <end position="21"/>
    </location>
</feature>
<keyword evidence="1" id="KW-0732">Signal</keyword>
<dbReference type="RefSeq" id="WP_241598207.1">
    <property type="nucleotide sequence ID" value="NZ_JAKVIN010000002.1"/>
</dbReference>
<feature type="chain" id="PRO_5046780465" evidence="1">
    <location>
        <begin position="22"/>
        <end position="127"/>
    </location>
</feature>
<reference evidence="2 3" key="1">
    <citation type="submission" date="2022-02" db="EMBL/GenBank/DDBJ databases">
        <title>Shinella B3.7 sp. nov., isolated from Sediment (Zhairuo Island).</title>
        <authorList>
            <person name="Chen G."/>
        </authorList>
    </citation>
    <scope>NUCLEOTIDE SEQUENCE [LARGE SCALE GENOMIC DNA]</scope>
    <source>
        <strain evidence="2 3">B3.7</strain>
    </source>
</reference>
<comment type="caution">
    <text evidence="2">The sequence shown here is derived from an EMBL/GenBank/DDBJ whole genome shotgun (WGS) entry which is preliminary data.</text>
</comment>
<gene>
    <name evidence="2" type="ORF">MKI86_05010</name>
</gene>
<name>A0ABT0CIQ6_9HYPH</name>
<evidence type="ECO:0000256" key="1">
    <source>
        <dbReference type="SAM" id="SignalP"/>
    </source>
</evidence>